<dbReference type="STRING" id="36842.SAMN02194393_02311"/>
<evidence type="ECO:0000313" key="2">
    <source>
        <dbReference type="Proteomes" id="UP000190285"/>
    </source>
</evidence>
<protein>
    <submittedName>
        <fullName evidence="1">Uncharacterized protein</fullName>
    </submittedName>
</protein>
<dbReference type="RefSeq" id="WP_079491786.1">
    <property type="nucleotide sequence ID" value="NZ_FUZT01000005.1"/>
</dbReference>
<reference evidence="1 2" key="1">
    <citation type="submission" date="2017-02" db="EMBL/GenBank/DDBJ databases">
        <authorList>
            <person name="Peterson S.W."/>
        </authorList>
    </citation>
    <scope>NUCLEOTIDE SEQUENCE [LARGE SCALE GENOMIC DNA]</scope>
    <source>
        <strain evidence="1 2">M1</strain>
    </source>
</reference>
<keyword evidence="2" id="KW-1185">Reference proteome</keyword>
<proteinExistence type="predicted"/>
<sequence length="549" mass="63591">MLSPRVYWLCPHETLRYEEVPLLIEAGAEVIPNYGHQIFLKYYKDYNNEDHKLYPPWRKKCTLPSNIVEKIREIKLWEKKGEVTDEEAQLINRWIDVIFVATYPDILENISKWYQGYTVFRAFGWNDGITSYTEVTKRLKIDINDLAGRDKYVWCPILNSLGEREDFRLVTNKFYLNAFVSSERLGYKWKGKDSKLLISTLASNLDSYYEENLIFRNMFQSFIEKFKHIPFLVLGKNSKNTAEEVCDKVLGYVDDNVFYSTIAESRVFVYFGLGSNYHLHFTPIEAISMGVPVVFLKESGLAQEARNYGINNEELKKIGMCSSMDEIEKLIFENINNFDRLEEIAYGQSKVFGKIFSRKAALLKAKKFFIEIQPYIKEHRKIEYKKPIDFIKLESKALQGLSIQNDLPSHRGERIIFSIEEVNGVVGKLVYDYKGRFIARRVEKNLDSPGLIIANYLGRMEPGEYAFTVELNNFSEYKGSIGDLSVGVWNPQFKVISSQNVSNLKAGRNIVRLVVSISSESSDAVKEINFLWNGAHTCELSRVIVEKVR</sequence>
<name>A0A1T5L1L0_9FIRM</name>
<gene>
    <name evidence="1" type="ORF">SAMN02194393_02311</name>
</gene>
<organism evidence="1 2">
    <name type="scientific">Maledivibacter halophilus</name>
    <dbReference type="NCBI Taxonomy" id="36842"/>
    <lineage>
        <taxon>Bacteria</taxon>
        <taxon>Bacillati</taxon>
        <taxon>Bacillota</taxon>
        <taxon>Clostridia</taxon>
        <taxon>Peptostreptococcales</taxon>
        <taxon>Caminicellaceae</taxon>
        <taxon>Maledivibacter</taxon>
    </lineage>
</organism>
<dbReference type="Proteomes" id="UP000190285">
    <property type="component" value="Unassembled WGS sequence"/>
</dbReference>
<dbReference type="EMBL" id="FUZT01000005">
    <property type="protein sequence ID" value="SKC69813.1"/>
    <property type="molecule type" value="Genomic_DNA"/>
</dbReference>
<dbReference type="AlphaFoldDB" id="A0A1T5L1L0"/>
<dbReference type="SUPFAM" id="SSF53756">
    <property type="entry name" value="UDP-Glycosyltransferase/glycogen phosphorylase"/>
    <property type="match status" value="1"/>
</dbReference>
<dbReference type="OrthoDB" id="9797829at2"/>
<accession>A0A1T5L1L0</accession>
<evidence type="ECO:0000313" key="1">
    <source>
        <dbReference type="EMBL" id="SKC69813.1"/>
    </source>
</evidence>